<comment type="caution">
    <text evidence="9">The sequence shown here is derived from an EMBL/GenBank/DDBJ whole genome shotgun (WGS) entry which is preliminary data.</text>
</comment>
<gene>
    <name evidence="9" type="ORF">NW762_007387</name>
</gene>
<feature type="transmembrane region" description="Helical" evidence="7">
    <location>
        <begin position="20"/>
        <end position="41"/>
    </location>
</feature>
<dbReference type="OrthoDB" id="2988756at2759"/>
<accession>A0A9W8RY76</accession>
<feature type="transmembrane region" description="Helical" evidence="7">
    <location>
        <begin position="113"/>
        <end position="137"/>
    </location>
</feature>
<feature type="transmembrane region" description="Helical" evidence="7">
    <location>
        <begin position="194"/>
        <end position="219"/>
    </location>
</feature>
<feature type="domain" description="Rhodopsin" evidence="8">
    <location>
        <begin position="37"/>
        <end position="288"/>
    </location>
</feature>
<keyword evidence="2 7" id="KW-0812">Transmembrane</keyword>
<evidence type="ECO:0000313" key="10">
    <source>
        <dbReference type="Proteomes" id="UP001152049"/>
    </source>
</evidence>
<protein>
    <recommendedName>
        <fullName evidence="8">Rhodopsin domain-containing protein</fullName>
    </recommendedName>
</protein>
<feature type="transmembrane region" description="Helical" evidence="7">
    <location>
        <begin position="231"/>
        <end position="253"/>
    </location>
</feature>
<keyword evidence="3 7" id="KW-1133">Transmembrane helix</keyword>
<feature type="transmembrane region" description="Helical" evidence="7">
    <location>
        <begin position="149"/>
        <end position="174"/>
    </location>
</feature>
<keyword evidence="10" id="KW-1185">Reference proteome</keyword>
<reference evidence="9" key="1">
    <citation type="submission" date="2022-09" db="EMBL/GenBank/DDBJ databases">
        <title>Fusarium specimens isolated from Avocado Roots.</title>
        <authorList>
            <person name="Stajich J."/>
            <person name="Roper C."/>
            <person name="Heimlech-Rivalta G."/>
        </authorList>
    </citation>
    <scope>NUCLEOTIDE SEQUENCE</scope>
    <source>
        <strain evidence="9">CF00136</strain>
    </source>
</reference>
<dbReference type="GO" id="GO:0016020">
    <property type="term" value="C:membrane"/>
    <property type="evidence" value="ECO:0007669"/>
    <property type="project" value="UniProtKB-SubCell"/>
</dbReference>
<feature type="compositionally biased region" description="Low complexity" evidence="6">
    <location>
        <begin position="401"/>
        <end position="417"/>
    </location>
</feature>
<dbReference type="InterPro" id="IPR052337">
    <property type="entry name" value="SAT4-like"/>
</dbReference>
<dbReference type="AlphaFoldDB" id="A0A9W8RY76"/>
<proteinExistence type="inferred from homology"/>
<dbReference type="EMBL" id="JAOQAZ010000013">
    <property type="protein sequence ID" value="KAJ4260643.1"/>
    <property type="molecule type" value="Genomic_DNA"/>
</dbReference>
<evidence type="ECO:0000256" key="5">
    <source>
        <dbReference type="ARBA" id="ARBA00038359"/>
    </source>
</evidence>
<dbReference type="Proteomes" id="UP001152049">
    <property type="component" value="Unassembled WGS sequence"/>
</dbReference>
<feature type="transmembrane region" description="Helical" evidence="7">
    <location>
        <begin position="53"/>
        <end position="75"/>
    </location>
</feature>
<keyword evidence="4 7" id="KW-0472">Membrane</keyword>
<comment type="subcellular location">
    <subcellularLocation>
        <location evidence="1">Membrane</location>
        <topology evidence="1">Multi-pass membrane protein</topology>
    </subcellularLocation>
</comment>
<dbReference type="InterPro" id="IPR049326">
    <property type="entry name" value="Rhodopsin_dom_fungi"/>
</dbReference>
<evidence type="ECO:0000313" key="9">
    <source>
        <dbReference type="EMBL" id="KAJ4260643.1"/>
    </source>
</evidence>
<dbReference type="PANTHER" id="PTHR33048:SF2">
    <property type="entry name" value="SRPK"/>
    <property type="match status" value="1"/>
</dbReference>
<sequence length="443" mass="49244">MDPRASFEESAAAMADLRAFNVEAFSLLGIAVLVTALRSYVRISTVGFRNLWADDYLVVLAAGVYAIETGLAYSVGNIAKGLANNSMTDEQRASLHPDDHEYQLRVVGSKIQIALWATYSSLLWILKAAMCTFYYRLTKDLEGYRARITIGFALIIISFVTVQLNLLLSCRPFIHWWQIYPDPGAFCHAAISPGLIWTCLSFNIITDFYLIMIPMPMLWKAAMPWPQKVGLISLFSCGLFVTMAAILRVVLLLSNPINGPQLAASWAVRETFVAIMTTNIPMLFPTFKQWVVPIVDRASSSLSPWGTPQSTITDARFSGAISIDSWRRKNRRSSRPVSNDHMSNHVNESQVRIVEGVGLSYVMLDSSTSKPEISKPTRSATLSVHHHIDTSAQADTEHGSTRLSTRSRTSTISWSESPMHSPSTEGSEFLLGRVHQNGYSRNV</sequence>
<evidence type="ECO:0000256" key="3">
    <source>
        <dbReference type="ARBA" id="ARBA00022989"/>
    </source>
</evidence>
<feature type="region of interest" description="Disordered" evidence="6">
    <location>
        <begin position="388"/>
        <end position="443"/>
    </location>
</feature>
<dbReference type="PANTHER" id="PTHR33048">
    <property type="entry name" value="PTH11-LIKE INTEGRAL MEMBRANE PROTEIN (AFU_ORTHOLOGUE AFUA_5G11245)"/>
    <property type="match status" value="1"/>
</dbReference>
<evidence type="ECO:0000256" key="2">
    <source>
        <dbReference type="ARBA" id="ARBA00022692"/>
    </source>
</evidence>
<dbReference type="Pfam" id="PF20684">
    <property type="entry name" value="Fung_rhodopsin"/>
    <property type="match status" value="1"/>
</dbReference>
<organism evidence="9 10">
    <name type="scientific">Fusarium torreyae</name>
    <dbReference type="NCBI Taxonomy" id="1237075"/>
    <lineage>
        <taxon>Eukaryota</taxon>
        <taxon>Fungi</taxon>
        <taxon>Dikarya</taxon>
        <taxon>Ascomycota</taxon>
        <taxon>Pezizomycotina</taxon>
        <taxon>Sordariomycetes</taxon>
        <taxon>Hypocreomycetidae</taxon>
        <taxon>Hypocreales</taxon>
        <taxon>Nectriaceae</taxon>
        <taxon>Fusarium</taxon>
    </lineage>
</organism>
<evidence type="ECO:0000256" key="6">
    <source>
        <dbReference type="SAM" id="MobiDB-lite"/>
    </source>
</evidence>
<name>A0A9W8RY76_9HYPO</name>
<comment type="similarity">
    <text evidence="5">Belongs to the SAT4 family.</text>
</comment>
<evidence type="ECO:0000256" key="4">
    <source>
        <dbReference type="ARBA" id="ARBA00023136"/>
    </source>
</evidence>
<evidence type="ECO:0000256" key="7">
    <source>
        <dbReference type="SAM" id="Phobius"/>
    </source>
</evidence>
<evidence type="ECO:0000256" key="1">
    <source>
        <dbReference type="ARBA" id="ARBA00004141"/>
    </source>
</evidence>
<evidence type="ECO:0000259" key="8">
    <source>
        <dbReference type="Pfam" id="PF20684"/>
    </source>
</evidence>